<protein>
    <submittedName>
        <fullName evidence="2">Uncharacterized protein</fullName>
    </submittedName>
</protein>
<feature type="region of interest" description="Disordered" evidence="1">
    <location>
        <begin position="1"/>
        <end position="23"/>
    </location>
</feature>
<gene>
    <name evidence="2" type="ORF">ABU614_10075</name>
</gene>
<dbReference type="AlphaFoldDB" id="A0AAU8MZK0"/>
<sequence length="63" mass="6775">MLFAHRHQPTGGDETRGGSQTRSPASFFQRKRLLLQDGLQRGIVAALLAAQVLARAGFEGLLG</sequence>
<organism evidence="2">
    <name type="scientific">Lysobacter firmicutimachus</name>
    <dbReference type="NCBI Taxonomy" id="1792846"/>
    <lineage>
        <taxon>Bacteria</taxon>
        <taxon>Pseudomonadati</taxon>
        <taxon>Pseudomonadota</taxon>
        <taxon>Gammaproteobacteria</taxon>
        <taxon>Lysobacterales</taxon>
        <taxon>Lysobacteraceae</taxon>
        <taxon>Lysobacter</taxon>
    </lineage>
</organism>
<evidence type="ECO:0000256" key="1">
    <source>
        <dbReference type="SAM" id="MobiDB-lite"/>
    </source>
</evidence>
<proteinExistence type="predicted"/>
<name>A0AAU8MZK0_9GAMM</name>
<accession>A0AAU8MZK0</accession>
<evidence type="ECO:0000313" key="2">
    <source>
        <dbReference type="EMBL" id="XCO77106.1"/>
    </source>
</evidence>
<reference evidence="2" key="1">
    <citation type="submission" date="2024-06" db="EMBL/GenBank/DDBJ databases">
        <authorList>
            <person name="Li S."/>
        </authorList>
    </citation>
    <scope>NUCLEOTIDE SEQUENCE</scope>
    <source>
        <strain evidence="2">SR10</strain>
    </source>
</reference>
<dbReference type="RefSeq" id="WP_363800438.1">
    <property type="nucleotide sequence ID" value="NZ_CP159925.1"/>
</dbReference>
<dbReference type="EMBL" id="CP159925">
    <property type="protein sequence ID" value="XCO77106.1"/>
    <property type="molecule type" value="Genomic_DNA"/>
</dbReference>